<dbReference type="KEGG" id="mpt:Mpe_B0552"/>
<proteinExistence type="predicted"/>
<dbReference type="Proteomes" id="UP000000366">
    <property type="component" value="Plasmid RPME01"/>
</dbReference>
<evidence type="ECO:0000313" key="1">
    <source>
        <dbReference type="EMBL" id="ABM97322.1"/>
    </source>
</evidence>
<dbReference type="AlphaFoldDB" id="A2SP33"/>
<gene>
    <name evidence="1" type="ordered locus">Mpe_B0552</name>
</gene>
<keyword evidence="1" id="KW-0614">Plasmid</keyword>
<reference evidence="1 2" key="1">
    <citation type="journal article" date="2007" name="J. Bacteriol.">
        <title>Whole-genome analysis of the methyl tert-butyl ether-degrading beta-proteobacterium Methylibium petroleiphilum PM1.</title>
        <authorList>
            <person name="Kane S.R."/>
            <person name="Chakicherla A.Y."/>
            <person name="Chain P.S.G."/>
            <person name="Schmidt R."/>
            <person name="Shin M.W."/>
            <person name="Legler T.C."/>
            <person name="Scow K.M."/>
            <person name="Larimer F.W."/>
            <person name="Lucas S.M."/>
            <person name="Richardson P.M."/>
            <person name="Hristova K.R."/>
        </authorList>
    </citation>
    <scope>NUCLEOTIDE SEQUENCE [LARGE SCALE GENOMIC DNA]</scope>
    <source>
        <strain evidence="2">ATCC BAA-1232 / LMG 22953 / PM1</strain>
        <plasmid evidence="1 2">RPME01</plasmid>
    </source>
</reference>
<geneLocation type="plasmid" evidence="1 2">
    <name>RPME01</name>
</geneLocation>
<dbReference type="HOGENOM" id="CLU_2409892_0_0_4"/>
<evidence type="ECO:0000313" key="2">
    <source>
        <dbReference type="Proteomes" id="UP000000366"/>
    </source>
</evidence>
<sequence>MGRERAAPACLMRWPSPSRRKWRLSNSAGSLVKAPPRHGVLAGCRLRRRQGACRALGDMGLVPLTLRPAEQQALQEAAERIAARIAELPAAR</sequence>
<keyword evidence="2" id="KW-1185">Reference proteome</keyword>
<accession>A2SP33</accession>
<name>A2SP33_METPP</name>
<dbReference type="EMBL" id="CP000556">
    <property type="protein sequence ID" value="ABM97322.1"/>
    <property type="molecule type" value="Genomic_DNA"/>
</dbReference>
<organism evidence="1 2">
    <name type="scientific">Methylibium petroleiphilum (strain ATCC BAA-1232 / LMG 22953 / PM1)</name>
    <dbReference type="NCBI Taxonomy" id="420662"/>
    <lineage>
        <taxon>Bacteria</taxon>
        <taxon>Pseudomonadati</taxon>
        <taxon>Pseudomonadota</taxon>
        <taxon>Betaproteobacteria</taxon>
        <taxon>Burkholderiales</taxon>
        <taxon>Sphaerotilaceae</taxon>
        <taxon>Methylibium</taxon>
    </lineage>
</organism>
<protein>
    <submittedName>
        <fullName evidence="1">Uncharacterized protein</fullName>
    </submittedName>
</protein>